<keyword evidence="6" id="KW-0969">Cilium</keyword>
<dbReference type="CDD" id="cd11614">
    <property type="entry name" value="SAF_CpaB_FlgA_like"/>
    <property type="match status" value="1"/>
</dbReference>
<dbReference type="InterPro" id="IPR013974">
    <property type="entry name" value="SAF"/>
</dbReference>
<feature type="domain" description="SAF" evidence="5">
    <location>
        <begin position="117"/>
        <end position="178"/>
    </location>
</feature>
<dbReference type="SMART" id="SM00858">
    <property type="entry name" value="SAF"/>
    <property type="match status" value="1"/>
</dbReference>
<keyword evidence="2" id="KW-0732">Signal</keyword>
<keyword evidence="3" id="KW-0574">Periplasm</keyword>
<proteinExistence type="predicted"/>
<dbReference type="Proteomes" id="UP000051298">
    <property type="component" value="Unassembled WGS sequence"/>
</dbReference>
<name>A0A0P1EY73_9RHOB</name>
<dbReference type="AlphaFoldDB" id="A0A0P1EY73"/>
<keyword evidence="6" id="KW-0966">Cell projection</keyword>
<evidence type="ECO:0000313" key="6">
    <source>
        <dbReference type="EMBL" id="CUH59889.1"/>
    </source>
</evidence>
<dbReference type="EMBL" id="CYRX01000011">
    <property type="protein sequence ID" value="CUH59889.1"/>
    <property type="molecule type" value="Genomic_DNA"/>
</dbReference>
<keyword evidence="6" id="KW-0282">Flagellum</keyword>
<dbReference type="GO" id="GO:0044780">
    <property type="term" value="P:bacterial-type flagellum assembly"/>
    <property type="evidence" value="ECO:0007669"/>
    <property type="project" value="InterPro"/>
</dbReference>
<evidence type="ECO:0000256" key="3">
    <source>
        <dbReference type="ARBA" id="ARBA00022764"/>
    </source>
</evidence>
<comment type="subcellular location">
    <subcellularLocation>
        <location evidence="1">Periplasm</location>
    </subcellularLocation>
</comment>
<dbReference type="Gene3D" id="2.30.30.760">
    <property type="match status" value="1"/>
</dbReference>
<dbReference type="RefSeq" id="WP_058122982.1">
    <property type="nucleotide sequence ID" value="NZ_CYRX01000011.1"/>
</dbReference>
<dbReference type="InterPro" id="IPR017585">
    <property type="entry name" value="SAF_FlgA"/>
</dbReference>
<evidence type="ECO:0000259" key="5">
    <source>
        <dbReference type="SMART" id="SM00858"/>
    </source>
</evidence>
<reference evidence="6 7" key="1">
    <citation type="submission" date="2015-09" db="EMBL/GenBank/DDBJ databases">
        <authorList>
            <consortium name="Swine Surveillance"/>
        </authorList>
    </citation>
    <scope>NUCLEOTIDE SEQUENCE [LARGE SCALE GENOMIC DNA]</scope>
    <source>
        <strain evidence="6 7">CECT 5294</strain>
    </source>
</reference>
<organism evidence="6 7">
    <name type="scientific">Thalassobacter stenotrophicus</name>
    <dbReference type="NCBI Taxonomy" id="266809"/>
    <lineage>
        <taxon>Bacteria</taxon>
        <taxon>Pseudomonadati</taxon>
        <taxon>Pseudomonadota</taxon>
        <taxon>Alphaproteobacteria</taxon>
        <taxon>Rhodobacterales</taxon>
        <taxon>Roseobacteraceae</taxon>
        <taxon>Thalassobacter</taxon>
    </lineage>
</organism>
<evidence type="ECO:0000256" key="1">
    <source>
        <dbReference type="ARBA" id="ARBA00004418"/>
    </source>
</evidence>
<protein>
    <submittedName>
        <fullName evidence="6">Flagellar basal body P-ring biosynthesis protein FlgA</fullName>
    </submittedName>
</protein>
<keyword evidence="4" id="KW-0812">Transmembrane</keyword>
<accession>A0A0P1EY73</accession>
<dbReference type="Pfam" id="PF13144">
    <property type="entry name" value="ChapFlgA"/>
    <property type="match status" value="1"/>
</dbReference>
<evidence type="ECO:0000256" key="4">
    <source>
        <dbReference type="SAM" id="Phobius"/>
    </source>
</evidence>
<evidence type="ECO:0000313" key="7">
    <source>
        <dbReference type="Proteomes" id="UP000051298"/>
    </source>
</evidence>
<dbReference type="InterPro" id="IPR039246">
    <property type="entry name" value="Flagellar_FlgA"/>
</dbReference>
<evidence type="ECO:0000256" key="2">
    <source>
        <dbReference type="ARBA" id="ARBA00022729"/>
    </source>
</evidence>
<dbReference type="PANTHER" id="PTHR36307:SF1">
    <property type="entry name" value="FLAGELLA BASAL BODY P-RING FORMATION PROTEIN FLGA"/>
    <property type="match status" value="1"/>
</dbReference>
<sequence length="255" mass="27256">MISISSNLIRCVVLIIVAMFMPGLTGLAAQERIVDGREIREAIGARLAQAGEIAAPSLMPQKKFFLCDGPLRVEPAFGGWRSVNIICPSPAEWRIAVRAQVKGAAPLAATPAEVSATQAVFLTRPLRRGDRIQAMDVELRPVDPLSSASVFGRLSDVIGRALNQSMSPHMPVMARHLAREWSVEEEDPLELVVVRGGIEILSSGIALGAGQLGDTIRVANTRSGTPLLGRIVGEKKVEVIAKGRNSGAVTSISRR</sequence>
<dbReference type="NCBIfam" id="TIGR03170">
    <property type="entry name" value="flgA_cterm"/>
    <property type="match status" value="1"/>
</dbReference>
<keyword evidence="4" id="KW-0472">Membrane</keyword>
<dbReference type="PANTHER" id="PTHR36307">
    <property type="entry name" value="FLAGELLA BASAL BODY P-RING FORMATION PROTEIN FLGA"/>
    <property type="match status" value="1"/>
</dbReference>
<gene>
    <name evidence="6" type="ORF">THS5294_01178</name>
</gene>
<dbReference type="GO" id="GO:0042597">
    <property type="term" value="C:periplasmic space"/>
    <property type="evidence" value="ECO:0007669"/>
    <property type="project" value="UniProtKB-SubCell"/>
</dbReference>
<keyword evidence="4" id="KW-1133">Transmembrane helix</keyword>
<feature type="transmembrane region" description="Helical" evidence="4">
    <location>
        <begin position="7"/>
        <end position="29"/>
    </location>
</feature>